<dbReference type="AlphaFoldDB" id="A0A1F7I6X1"/>
<dbReference type="Gene3D" id="3.40.50.150">
    <property type="entry name" value="Vaccinia Virus protein VP39"/>
    <property type="match status" value="1"/>
</dbReference>
<evidence type="ECO:0000313" key="2">
    <source>
        <dbReference type="EMBL" id="OGK39101.1"/>
    </source>
</evidence>
<feature type="domain" description="Methyltransferase type 11" evidence="1">
    <location>
        <begin position="32"/>
        <end position="128"/>
    </location>
</feature>
<proteinExistence type="predicted"/>
<dbReference type="PANTHER" id="PTHR43591:SF24">
    <property type="entry name" value="2-METHOXY-6-POLYPRENYL-1,4-BENZOQUINOL METHYLASE, MITOCHONDRIAL"/>
    <property type="match status" value="1"/>
</dbReference>
<evidence type="ECO:0000313" key="3">
    <source>
        <dbReference type="Proteomes" id="UP000179270"/>
    </source>
</evidence>
<reference evidence="2 3" key="1">
    <citation type="journal article" date="2016" name="Nat. Commun.">
        <title>Thousands of microbial genomes shed light on interconnected biogeochemical processes in an aquifer system.</title>
        <authorList>
            <person name="Anantharaman K."/>
            <person name="Brown C.T."/>
            <person name="Hug L.A."/>
            <person name="Sharon I."/>
            <person name="Castelle C.J."/>
            <person name="Probst A.J."/>
            <person name="Thomas B.C."/>
            <person name="Singh A."/>
            <person name="Wilkins M.J."/>
            <person name="Karaoz U."/>
            <person name="Brodie E.L."/>
            <person name="Williams K.H."/>
            <person name="Hubbard S.S."/>
            <person name="Banfield J.F."/>
        </authorList>
    </citation>
    <scope>NUCLEOTIDE SEQUENCE [LARGE SCALE GENOMIC DNA]</scope>
</reference>
<dbReference type="Pfam" id="PF08241">
    <property type="entry name" value="Methyltransf_11"/>
    <property type="match status" value="1"/>
</dbReference>
<protein>
    <recommendedName>
        <fullName evidence="1">Methyltransferase type 11 domain-containing protein</fullName>
    </recommendedName>
</protein>
<dbReference type="InterPro" id="IPR013216">
    <property type="entry name" value="Methyltransf_11"/>
</dbReference>
<comment type="caution">
    <text evidence="2">The sequence shown here is derived from an EMBL/GenBank/DDBJ whole genome shotgun (WGS) entry which is preliminary data.</text>
</comment>
<accession>A0A1F7I6X1</accession>
<dbReference type="InterPro" id="IPR029063">
    <property type="entry name" value="SAM-dependent_MTases_sf"/>
</dbReference>
<dbReference type="GO" id="GO:0008757">
    <property type="term" value="F:S-adenosylmethionine-dependent methyltransferase activity"/>
    <property type="evidence" value="ECO:0007669"/>
    <property type="project" value="InterPro"/>
</dbReference>
<dbReference type="CDD" id="cd02440">
    <property type="entry name" value="AdoMet_MTases"/>
    <property type="match status" value="1"/>
</dbReference>
<sequence length="210" mass="24857">MLQKKMNKVAVIYSSTILKKINFTFKKGSKILDVGCGTGTDAWNFINKKKLKTYAVDVYKHYNIDKIKGLNFKTGSVLSLNFKDKEFDYVFMHDVLHHVDEKDQKQEKHLKALHELKRVSKPGGNIIIVEANRYNPLFYPHMVLMEKHNHFKQSYFIRIIKKVFPQSQFKFFEAHVYPPALNKLFNIYEYIMERFVPKQFIAYNVAIIKI</sequence>
<dbReference type="EMBL" id="MGAF01000058">
    <property type="protein sequence ID" value="OGK39101.1"/>
    <property type="molecule type" value="Genomic_DNA"/>
</dbReference>
<evidence type="ECO:0000259" key="1">
    <source>
        <dbReference type="Pfam" id="PF08241"/>
    </source>
</evidence>
<gene>
    <name evidence="2" type="ORF">A3A74_05755</name>
</gene>
<dbReference type="Proteomes" id="UP000179270">
    <property type="component" value="Unassembled WGS sequence"/>
</dbReference>
<name>A0A1F7I6X1_9BACT</name>
<dbReference type="STRING" id="1802055.A3A74_05755"/>
<dbReference type="SUPFAM" id="SSF53335">
    <property type="entry name" value="S-adenosyl-L-methionine-dependent methyltransferases"/>
    <property type="match status" value="1"/>
</dbReference>
<organism evidence="2 3">
    <name type="scientific">Candidatus Roizmanbacteria bacterium RIFCSPLOWO2_01_FULL_35_13</name>
    <dbReference type="NCBI Taxonomy" id="1802055"/>
    <lineage>
        <taxon>Bacteria</taxon>
        <taxon>Candidatus Roizmaniibacteriota</taxon>
    </lineage>
</organism>
<dbReference type="PANTHER" id="PTHR43591">
    <property type="entry name" value="METHYLTRANSFERASE"/>
    <property type="match status" value="1"/>
</dbReference>